<dbReference type="Pfam" id="PF14629">
    <property type="entry name" value="ORC4_C"/>
    <property type="match status" value="1"/>
</dbReference>
<protein>
    <submittedName>
        <fullName evidence="8">Origin recognition complex subunit 4 C-terminus-domain-containing protein</fullName>
    </submittedName>
</protein>
<dbReference type="InterPro" id="IPR016527">
    <property type="entry name" value="ORC4"/>
</dbReference>
<name>A0A5C3MDU9_9AGAR</name>
<reference evidence="8 9" key="1">
    <citation type="journal article" date="2019" name="Nat. Ecol. Evol.">
        <title>Megaphylogeny resolves global patterns of mushroom evolution.</title>
        <authorList>
            <person name="Varga T."/>
            <person name="Krizsan K."/>
            <person name="Foldi C."/>
            <person name="Dima B."/>
            <person name="Sanchez-Garcia M."/>
            <person name="Sanchez-Ramirez S."/>
            <person name="Szollosi G.J."/>
            <person name="Szarkandi J.G."/>
            <person name="Papp V."/>
            <person name="Albert L."/>
            <person name="Andreopoulos W."/>
            <person name="Angelini C."/>
            <person name="Antonin V."/>
            <person name="Barry K.W."/>
            <person name="Bougher N.L."/>
            <person name="Buchanan P."/>
            <person name="Buyck B."/>
            <person name="Bense V."/>
            <person name="Catcheside P."/>
            <person name="Chovatia M."/>
            <person name="Cooper J."/>
            <person name="Damon W."/>
            <person name="Desjardin D."/>
            <person name="Finy P."/>
            <person name="Geml J."/>
            <person name="Haridas S."/>
            <person name="Hughes K."/>
            <person name="Justo A."/>
            <person name="Karasinski D."/>
            <person name="Kautmanova I."/>
            <person name="Kiss B."/>
            <person name="Kocsube S."/>
            <person name="Kotiranta H."/>
            <person name="LaButti K.M."/>
            <person name="Lechner B.E."/>
            <person name="Liimatainen K."/>
            <person name="Lipzen A."/>
            <person name="Lukacs Z."/>
            <person name="Mihaltcheva S."/>
            <person name="Morgado L.N."/>
            <person name="Niskanen T."/>
            <person name="Noordeloos M.E."/>
            <person name="Ohm R.A."/>
            <person name="Ortiz-Santana B."/>
            <person name="Ovrebo C."/>
            <person name="Racz N."/>
            <person name="Riley R."/>
            <person name="Savchenko A."/>
            <person name="Shiryaev A."/>
            <person name="Soop K."/>
            <person name="Spirin V."/>
            <person name="Szebenyi C."/>
            <person name="Tomsovsky M."/>
            <person name="Tulloss R.E."/>
            <person name="Uehling J."/>
            <person name="Grigoriev I.V."/>
            <person name="Vagvolgyi C."/>
            <person name="Papp T."/>
            <person name="Martin F.M."/>
            <person name="Miettinen O."/>
            <person name="Hibbett D.S."/>
            <person name="Nagy L.G."/>
        </authorList>
    </citation>
    <scope>NUCLEOTIDE SEQUENCE [LARGE SCALE GENOMIC DNA]</scope>
    <source>
        <strain evidence="8 9">CBS 166.37</strain>
    </source>
</reference>
<evidence type="ECO:0000256" key="1">
    <source>
        <dbReference type="ARBA" id="ARBA00004123"/>
    </source>
</evidence>
<feature type="domain" description="Orc1-like AAA ATPase" evidence="6">
    <location>
        <begin position="39"/>
        <end position="202"/>
    </location>
</feature>
<dbReference type="InterPro" id="IPR027417">
    <property type="entry name" value="P-loop_NTPase"/>
</dbReference>
<dbReference type="STRING" id="68775.A0A5C3MDU9"/>
<proteinExistence type="inferred from homology"/>
<comment type="similarity">
    <text evidence="2">Belongs to the ORC4 family.</text>
</comment>
<dbReference type="Pfam" id="PF13191">
    <property type="entry name" value="AAA_16"/>
    <property type="match status" value="1"/>
</dbReference>
<evidence type="ECO:0000256" key="3">
    <source>
        <dbReference type="ARBA" id="ARBA00022705"/>
    </source>
</evidence>
<comment type="subcellular location">
    <subcellularLocation>
        <location evidence="1">Nucleus</location>
    </subcellularLocation>
</comment>
<keyword evidence="9" id="KW-1185">Reference proteome</keyword>
<evidence type="ECO:0000256" key="5">
    <source>
        <dbReference type="ARBA" id="ARBA00023242"/>
    </source>
</evidence>
<accession>A0A5C3MDU9</accession>
<evidence type="ECO:0000313" key="8">
    <source>
        <dbReference type="EMBL" id="TFK43502.1"/>
    </source>
</evidence>
<sequence>MRLNGTLPAHLHPCVTAQKRAMLRSLHDVGMTTNDIAYQQLTNLLTGTLSRGEGNSCMVLGPCGSGKTKLVERCLSDINESPIVLRLSGWIQYSDRLAMREIAHQLAQQTGSSFLSNVDDVTESFPHQEEEEEANPFLDTPPDAVPVTVPGISLPPSSHLPALISILPTLARPTVVILDAFDLFALHPRQSLLYCLLDTVQSCRASPSTKGIAVIGVTSRVDTIQLLEKRVKSRFSGRTFRTAAPQQLEDWVKITKTVLSSKCTSGDHDNDDEWQILWQAAVDKFMSAKTLLNALNETFSITRDVRMLKKLITMVVTHISPRSPYPLPTHFTDAATLQRARPRFPFLYTLSYPALCLLIASIHADTAGHPVFSFEMLHETFRDQVRTSASAPIQINGGSIGMAFEALISAKIFVCAAAPTTTVVKEFIKYRCVVERDEVKKTVDKTGQINLKKWLNRAQ</sequence>
<dbReference type="SUPFAM" id="SSF52540">
    <property type="entry name" value="P-loop containing nucleoside triphosphate hydrolases"/>
    <property type="match status" value="1"/>
</dbReference>
<keyword evidence="5" id="KW-0539">Nucleus</keyword>
<dbReference type="GO" id="GO:0003688">
    <property type="term" value="F:DNA replication origin binding"/>
    <property type="evidence" value="ECO:0007669"/>
    <property type="project" value="TreeGrafter"/>
</dbReference>
<keyword evidence="4" id="KW-0238">DNA-binding</keyword>
<dbReference type="Proteomes" id="UP000308652">
    <property type="component" value="Unassembled WGS sequence"/>
</dbReference>
<feature type="domain" description="Origin recognition complex subunit 4 C-terminal" evidence="7">
    <location>
        <begin position="254"/>
        <end position="443"/>
    </location>
</feature>
<dbReference type="PANTHER" id="PTHR12087:SF0">
    <property type="entry name" value="ORIGIN RECOGNITION COMPLEX SUBUNIT 4"/>
    <property type="match status" value="1"/>
</dbReference>
<dbReference type="InterPro" id="IPR041664">
    <property type="entry name" value="AAA_16"/>
</dbReference>
<evidence type="ECO:0000256" key="2">
    <source>
        <dbReference type="ARBA" id="ARBA00005334"/>
    </source>
</evidence>
<dbReference type="OrthoDB" id="343623at2759"/>
<dbReference type="GO" id="GO:0005664">
    <property type="term" value="C:nuclear origin of replication recognition complex"/>
    <property type="evidence" value="ECO:0007669"/>
    <property type="project" value="TreeGrafter"/>
</dbReference>
<dbReference type="Gene3D" id="3.40.50.300">
    <property type="entry name" value="P-loop containing nucleotide triphosphate hydrolases"/>
    <property type="match status" value="1"/>
</dbReference>
<gene>
    <name evidence="8" type="ORF">BDQ12DRAFT_695657</name>
</gene>
<evidence type="ECO:0000256" key="4">
    <source>
        <dbReference type="ARBA" id="ARBA00023125"/>
    </source>
</evidence>
<evidence type="ECO:0000259" key="6">
    <source>
        <dbReference type="Pfam" id="PF13191"/>
    </source>
</evidence>
<dbReference type="AlphaFoldDB" id="A0A5C3MDU9"/>
<evidence type="ECO:0000313" key="9">
    <source>
        <dbReference type="Proteomes" id="UP000308652"/>
    </source>
</evidence>
<dbReference type="PANTHER" id="PTHR12087">
    <property type="entry name" value="ORIGIN RECOGNITION COMPLEX SUBUNIT 4"/>
    <property type="match status" value="1"/>
</dbReference>
<organism evidence="8 9">
    <name type="scientific">Crucibulum laeve</name>
    <dbReference type="NCBI Taxonomy" id="68775"/>
    <lineage>
        <taxon>Eukaryota</taxon>
        <taxon>Fungi</taxon>
        <taxon>Dikarya</taxon>
        <taxon>Basidiomycota</taxon>
        <taxon>Agaricomycotina</taxon>
        <taxon>Agaricomycetes</taxon>
        <taxon>Agaricomycetidae</taxon>
        <taxon>Agaricales</taxon>
        <taxon>Agaricineae</taxon>
        <taxon>Nidulariaceae</taxon>
        <taxon>Crucibulum</taxon>
    </lineage>
</organism>
<dbReference type="GO" id="GO:0006270">
    <property type="term" value="P:DNA replication initiation"/>
    <property type="evidence" value="ECO:0007669"/>
    <property type="project" value="TreeGrafter"/>
</dbReference>
<evidence type="ECO:0000259" key="7">
    <source>
        <dbReference type="Pfam" id="PF14629"/>
    </source>
</evidence>
<dbReference type="InterPro" id="IPR032705">
    <property type="entry name" value="ORC4_C"/>
</dbReference>
<dbReference type="EMBL" id="ML213591">
    <property type="protein sequence ID" value="TFK43502.1"/>
    <property type="molecule type" value="Genomic_DNA"/>
</dbReference>
<keyword evidence="3" id="KW-0235">DNA replication</keyword>